<dbReference type="EMBL" id="BARS01002586">
    <property type="protein sequence ID" value="GAF69718.1"/>
    <property type="molecule type" value="Genomic_DNA"/>
</dbReference>
<keyword evidence="1" id="KW-0812">Transmembrane</keyword>
<feature type="non-terminal residue" evidence="2">
    <location>
        <position position="1"/>
    </location>
</feature>
<accession>X0RLQ0</accession>
<protein>
    <submittedName>
        <fullName evidence="2">Uncharacterized protein</fullName>
    </submittedName>
</protein>
<proteinExistence type="predicted"/>
<sequence>VITEFYTSQPTTNIFTYEFTGIIAEYNATIEVIAVCSIEGSYSDELHVGIGYWEDKGSFASVTWPTILSTLLVAIIVILPGISQKLKKRK</sequence>
<reference evidence="2" key="1">
    <citation type="journal article" date="2014" name="Front. Microbiol.">
        <title>High frequency of phylogenetically diverse reductive dehalogenase-homologous genes in deep subseafloor sedimentary metagenomes.</title>
        <authorList>
            <person name="Kawai M."/>
            <person name="Futagami T."/>
            <person name="Toyoda A."/>
            <person name="Takaki Y."/>
            <person name="Nishi S."/>
            <person name="Hori S."/>
            <person name="Arai W."/>
            <person name="Tsubouchi T."/>
            <person name="Morono Y."/>
            <person name="Uchiyama I."/>
            <person name="Ito T."/>
            <person name="Fujiyama A."/>
            <person name="Inagaki F."/>
            <person name="Takami H."/>
        </authorList>
    </citation>
    <scope>NUCLEOTIDE SEQUENCE</scope>
    <source>
        <strain evidence="2">Expedition CK06-06</strain>
    </source>
</reference>
<evidence type="ECO:0000256" key="1">
    <source>
        <dbReference type="SAM" id="Phobius"/>
    </source>
</evidence>
<gene>
    <name evidence="2" type="ORF">S01H1_04956</name>
</gene>
<evidence type="ECO:0000313" key="2">
    <source>
        <dbReference type="EMBL" id="GAF69718.1"/>
    </source>
</evidence>
<organism evidence="2">
    <name type="scientific">marine sediment metagenome</name>
    <dbReference type="NCBI Taxonomy" id="412755"/>
    <lineage>
        <taxon>unclassified sequences</taxon>
        <taxon>metagenomes</taxon>
        <taxon>ecological metagenomes</taxon>
    </lineage>
</organism>
<keyword evidence="1" id="KW-1133">Transmembrane helix</keyword>
<comment type="caution">
    <text evidence="2">The sequence shown here is derived from an EMBL/GenBank/DDBJ whole genome shotgun (WGS) entry which is preliminary data.</text>
</comment>
<keyword evidence="1" id="KW-0472">Membrane</keyword>
<dbReference type="AlphaFoldDB" id="X0RLQ0"/>
<feature type="transmembrane region" description="Helical" evidence="1">
    <location>
        <begin position="62"/>
        <end position="82"/>
    </location>
</feature>
<name>X0RLQ0_9ZZZZ</name>